<evidence type="ECO:0000256" key="1">
    <source>
        <dbReference type="ARBA" id="ARBA00005752"/>
    </source>
</evidence>
<dbReference type="PIRSF" id="PIRSF001589">
    <property type="entry name" value="Asn_synthetase_glu-h"/>
    <property type="match status" value="1"/>
</dbReference>
<dbReference type="InterPro" id="IPR014729">
    <property type="entry name" value="Rossmann-like_a/b/a_fold"/>
</dbReference>
<dbReference type="SUPFAM" id="SSF56235">
    <property type="entry name" value="N-terminal nucleophile aminohydrolases (Ntn hydrolases)"/>
    <property type="match status" value="1"/>
</dbReference>
<evidence type="ECO:0000256" key="3">
    <source>
        <dbReference type="ARBA" id="ARBA00022840"/>
    </source>
</evidence>
<dbReference type="InterPro" id="IPR017932">
    <property type="entry name" value="GATase_2_dom"/>
</dbReference>
<dbReference type="Gene3D" id="3.40.50.620">
    <property type="entry name" value="HUPs"/>
    <property type="match status" value="1"/>
</dbReference>
<evidence type="ECO:0000256" key="6">
    <source>
        <dbReference type="PIRSR" id="PIRSR001589-2"/>
    </source>
</evidence>
<keyword evidence="4" id="KW-0315">Glutamine amidotransferase</keyword>
<dbReference type="AlphaFoldDB" id="A0A7C8IIM4"/>
<dbReference type="PROSITE" id="PS51278">
    <property type="entry name" value="GATASE_TYPE_2"/>
    <property type="match status" value="1"/>
</dbReference>
<dbReference type="InterPro" id="IPR029055">
    <property type="entry name" value="Ntn_hydrolases_N"/>
</dbReference>
<organism evidence="10 11">
    <name type="scientific">Massariosphaeria phaeospora</name>
    <dbReference type="NCBI Taxonomy" id="100035"/>
    <lineage>
        <taxon>Eukaryota</taxon>
        <taxon>Fungi</taxon>
        <taxon>Dikarya</taxon>
        <taxon>Ascomycota</taxon>
        <taxon>Pezizomycotina</taxon>
        <taxon>Dothideomycetes</taxon>
        <taxon>Pleosporomycetidae</taxon>
        <taxon>Pleosporales</taxon>
        <taxon>Pleosporales incertae sedis</taxon>
        <taxon>Massariosphaeria</taxon>
    </lineage>
</organism>
<accession>A0A7C8IIM4</accession>
<dbReference type="Proteomes" id="UP000481861">
    <property type="component" value="Unassembled WGS sequence"/>
</dbReference>
<name>A0A7C8IIM4_9PLEO</name>
<dbReference type="CDD" id="cd01991">
    <property type="entry name" value="Asn_synthase_B_C"/>
    <property type="match status" value="1"/>
</dbReference>
<protein>
    <submittedName>
        <fullName evidence="10">Asparagine synthase</fullName>
    </submittedName>
</protein>
<evidence type="ECO:0000256" key="2">
    <source>
        <dbReference type="ARBA" id="ARBA00022741"/>
    </source>
</evidence>
<dbReference type="SUPFAM" id="SSF52402">
    <property type="entry name" value="Adenine nucleotide alpha hydrolases-like"/>
    <property type="match status" value="1"/>
</dbReference>
<feature type="region of interest" description="Disordered" evidence="8">
    <location>
        <begin position="21"/>
        <end position="52"/>
    </location>
</feature>
<evidence type="ECO:0000256" key="8">
    <source>
        <dbReference type="SAM" id="MobiDB-lite"/>
    </source>
</evidence>
<comment type="similarity">
    <text evidence="1">Belongs to the asparagine synthetase family.</text>
</comment>
<evidence type="ECO:0000313" key="10">
    <source>
        <dbReference type="EMBL" id="KAF2875190.1"/>
    </source>
</evidence>
<feature type="binding site" evidence="6">
    <location>
        <position position="346"/>
    </location>
    <ligand>
        <name>ATP</name>
        <dbReference type="ChEBI" id="CHEBI:30616"/>
    </ligand>
</feature>
<evidence type="ECO:0000256" key="7">
    <source>
        <dbReference type="PIRSR" id="PIRSR001589-3"/>
    </source>
</evidence>
<dbReference type="GO" id="GO:0005524">
    <property type="term" value="F:ATP binding"/>
    <property type="evidence" value="ECO:0007669"/>
    <property type="project" value="UniProtKB-KW"/>
</dbReference>
<evidence type="ECO:0000256" key="5">
    <source>
        <dbReference type="PIRNR" id="PIRNR001589"/>
    </source>
</evidence>
<dbReference type="InterPro" id="IPR051786">
    <property type="entry name" value="ASN_synthetase/amidase"/>
</dbReference>
<dbReference type="PANTHER" id="PTHR43284:SF1">
    <property type="entry name" value="ASPARAGINE SYNTHETASE"/>
    <property type="match status" value="1"/>
</dbReference>
<dbReference type="CDD" id="cd00712">
    <property type="entry name" value="AsnB"/>
    <property type="match status" value="1"/>
</dbReference>
<keyword evidence="11" id="KW-1185">Reference proteome</keyword>
<dbReference type="InterPro" id="IPR001962">
    <property type="entry name" value="Asn_synthase"/>
</dbReference>
<dbReference type="Pfam" id="PF13537">
    <property type="entry name" value="GATase_7"/>
    <property type="match status" value="1"/>
</dbReference>
<evidence type="ECO:0000259" key="9">
    <source>
        <dbReference type="PROSITE" id="PS51278"/>
    </source>
</evidence>
<dbReference type="InterPro" id="IPR006426">
    <property type="entry name" value="Asn_synth_AEB"/>
</dbReference>
<dbReference type="GO" id="GO:0006529">
    <property type="term" value="P:asparagine biosynthetic process"/>
    <property type="evidence" value="ECO:0007669"/>
    <property type="project" value="InterPro"/>
</dbReference>
<gene>
    <name evidence="10" type="ORF">BDV95DRAFT_486426</name>
</gene>
<dbReference type="InterPro" id="IPR033738">
    <property type="entry name" value="AsnB_N"/>
</dbReference>
<feature type="compositionally biased region" description="Polar residues" evidence="8">
    <location>
        <begin position="32"/>
        <end position="52"/>
    </location>
</feature>
<dbReference type="EMBL" id="JAADJZ010000005">
    <property type="protein sequence ID" value="KAF2875190.1"/>
    <property type="molecule type" value="Genomic_DNA"/>
</dbReference>
<evidence type="ECO:0000313" key="11">
    <source>
        <dbReference type="Proteomes" id="UP000481861"/>
    </source>
</evidence>
<sequence>MCGLTACIALQQQLHGPLANGAPTNGHVETNGYANANGQSSTDGNPKTNGDVRSSVDTLETEIDNSLEIIKHRGPDARGVWVSPDRRVGLGHVRLSIIDLSPLGNQPFHNTQDDVHAVVNGELYNYTEHKAQLANEYEFQGNSDCEIVLALYKHYGLSFLQHLRGEFALVLYDAKRNVLIAARDRYGVKSLYYTVQNGRLLISTEMKSFLAYGWKPEWNVQSLRENGWRFDSRTFFKDVYKILPGHYLVSKQFSDLHQKVYWDIDYPDKVKVDTRSEEEIVLGLRERLLDAVRLRLHADVPVGVYLSGGLDSSGLAGMAAHLIKEEGAKFGNDASGDQKRLKCFSVQFDKDSGADESEIAQRTADWLSVDFIPVHMDEAAIAANFEATAWNSEAANPDANGTGRLALSKHVHNEGIKVVLTGEGADENFAGYSLFAADTLMEADPAWPASVLSDSEREEAFRSACQKLDVFRFGEVPKNVAPSTKRMLANTNISPTLCTHTPLPFAPWTDKFAVNDQETTIAESFNGRVLHDMQNKWHPLHTAEYIWSKTIFTNLILRYLGDNVDMVDHVESRTAYLDNRVSEYANQIPPSLKMRYDPATKTLREKHVLREALKPFITEEIYSRRKHPYMGPIRYSADGPFYQLIKRLVTRENVEQLGFIDWSRVDGLAEKAFVDHEHLAYLTVLSVAQFVVFSQRFGVKRADAEV</sequence>
<feature type="domain" description="Glutamine amidotransferase type-2" evidence="9">
    <location>
        <begin position="2"/>
        <end position="253"/>
    </location>
</feature>
<dbReference type="PANTHER" id="PTHR43284">
    <property type="entry name" value="ASPARAGINE SYNTHETASE (GLUTAMINE-HYDROLYZING)"/>
    <property type="match status" value="1"/>
</dbReference>
<feature type="binding site" evidence="6">
    <location>
        <position position="144"/>
    </location>
    <ligand>
        <name>L-glutamine</name>
        <dbReference type="ChEBI" id="CHEBI:58359"/>
    </ligand>
</feature>
<comment type="caution">
    <text evidence="10">The sequence shown here is derived from an EMBL/GenBank/DDBJ whole genome shotgun (WGS) entry which is preliminary data.</text>
</comment>
<dbReference type="Pfam" id="PF00733">
    <property type="entry name" value="Asn_synthase"/>
    <property type="match status" value="1"/>
</dbReference>
<keyword evidence="2 5" id="KW-0547">Nucleotide-binding</keyword>
<reference evidence="10 11" key="1">
    <citation type="submission" date="2020-01" db="EMBL/GenBank/DDBJ databases">
        <authorList>
            <consortium name="DOE Joint Genome Institute"/>
            <person name="Haridas S."/>
            <person name="Albert R."/>
            <person name="Binder M."/>
            <person name="Bloem J."/>
            <person name="Labutti K."/>
            <person name="Salamov A."/>
            <person name="Andreopoulos B."/>
            <person name="Baker S.E."/>
            <person name="Barry K."/>
            <person name="Bills G."/>
            <person name="Bluhm B.H."/>
            <person name="Cannon C."/>
            <person name="Castanera R."/>
            <person name="Culley D.E."/>
            <person name="Daum C."/>
            <person name="Ezra D."/>
            <person name="Gonzalez J.B."/>
            <person name="Henrissat B."/>
            <person name="Kuo A."/>
            <person name="Liang C."/>
            <person name="Lipzen A."/>
            <person name="Lutzoni F."/>
            <person name="Magnuson J."/>
            <person name="Mondo S."/>
            <person name="Nolan M."/>
            <person name="Ohm R."/>
            <person name="Pangilinan J."/>
            <person name="Park H.-J.H."/>
            <person name="Ramirez L."/>
            <person name="Alfaro M."/>
            <person name="Sun H."/>
            <person name="Tritt A."/>
            <person name="Yoshinaga Y."/>
            <person name="Zwiers L.-H.L."/>
            <person name="Turgeon B.G."/>
            <person name="Goodwin S.B."/>
            <person name="Spatafora J.W."/>
            <person name="Crous P.W."/>
            <person name="Grigoriev I.V."/>
        </authorList>
    </citation>
    <scope>NUCLEOTIDE SEQUENCE [LARGE SCALE GENOMIC DNA]</scope>
    <source>
        <strain evidence="10 11">CBS 611.86</strain>
    </source>
</reference>
<dbReference type="GO" id="GO:0004066">
    <property type="term" value="F:asparagine synthase (glutamine-hydrolyzing) activity"/>
    <property type="evidence" value="ECO:0007669"/>
    <property type="project" value="InterPro"/>
</dbReference>
<feature type="site" description="Important for beta-aspartyl-AMP intermediate formation" evidence="7">
    <location>
        <position position="423"/>
    </location>
</feature>
<dbReference type="NCBIfam" id="TIGR01536">
    <property type="entry name" value="asn_synth_AEB"/>
    <property type="match status" value="1"/>
</dbReference>
<dbReference type="FunFam" id="3.60.20.10:FF:000155">
    <property type="entry name" value="Asparagine synthetase (Eurofung)"/>
    <property type="match status" value="1"/>
</dbReference>
<dbReference type="GO" id="GO:0005829">
    <property type="term" value="C:cytosol"/>
    <property type="evidence" value="ECO:0007669"/>
    <property type="project" value="TreeGrafter"/>
</dbReference>
<keyword evidence="3 5" id="KW-0067">ATP-binding</keyword>
<evidence type="ECO:0000256" key="4">
    <source>
        <dbReference type="ARBA" id="ARBA00022962"/>
    </source>
</evidence>
<dbReference type="OrthoDB" id="409189at2759"/>
<dbReference type="Gene3D" id="3.60.20.10">
    <property type="entry name" value="Glutamine Phosphoribosylpyrophosphate, subunit 1, domain 1"/>
    <property type="match status" value="1"/>
</dbReference>
<proteinExistence type="inferred from homology"/>